<dbReference type="Proteomes" id="UP000249458">
    <property type="component" value="Unassembled WGS sequence"/>
</dbReference>
<name>A0A364LN86_9GAMM</name>
<organism evidence="1 2">
    <name type="scientific">Legionella quinlivanii</name>
    <dbReference type="NCBI Taxonomy" id="45073"/>
    <lineage>
        <taxon>Bacteria</taxon>
        <taxon>Pseudomonadati</taxon>
        <taxon>Pseudomonadota</taxon>
        <taxon>Gammaproteobacteria</taxon>
        <taxon>Legionellales</taxon>
        <taxon>Legionellaceae</taxon>
        <taxon>Legionella</taxon>
    </lineage>
</organism>
<proteinExistence type="predicted"/>
<reference evidence="1 2" key="1">
    <citation type="submission" date="2017-02" db="EMBL/GenBank/DDBJ databases">
        <title>Legionella quilivanii strain from human: case report and whole genome sequencing analysis.</title>
        <authorList>
            <person name="Lalancette C."/>
            <person name="Leduc J.-M."/>
            <person name="Levesque S."/>
            <person name="Fournier E."/>
            <person name="Saoud J."/>
            <person name="Faucher S.P."/>
            <person name="Bernard K."/>
            <person name="Martineau C."/>
            <person name="Longtin J."/>
        </authorList>
    </citation>
    <scope>NUCLEOTIDE SEQUENCE [LARGE SCALE GENOMIC DNA]</scope>
    <source>
        <strain evidence="1 2">ID143958</strain>
    </source>
</reference>
<dbReference type="AlphaFoldDB" id="A0A364LN86"/>
<comment type="caution">
    <text evidence="1">The sequence shown here is derived from an EMBL/GenBank/DDBJ whole genome shotgun (WGS) entry which is preliminary data.</text>
</comment>
<protein>
    <submittedName>
        <fullName evidence="1">Uncharacterized protein</fullName>
    </submittedName>
</protein>
<evidence type="ECO:0000313" key="2">
    <source>
        <dbReference type="Proteomes" id="UP000249458"/>
    </source>
</evidence>
<sequence>MPFSNFTKQYLKKNYAHFESIMQSSPNAPHFKKPAYILKKMLQGYGLRYKESTPNNEPKSIISWGLDYLGSFFPNYDKEQSQFAAQLAAKINYEDANCNNLTTIFNEANDYLSAHNVSKDSGLAGIWIAFFKLFPFYANALPANSDSKASVLSQYAEFVLLENISLLNFATPTDEPYELMIHDMQEKIIFAMQFILDPNSENYDKIMQRIKLDFSRYHASDYYLKRDKIKSFSSQRQDLQKIITDFNLIDRYQTIINNLINCCIY</sequence>
<evidence type="ECO:0000313" key="1">
    <source>
        <dbReference type="EMBL" id="RAP38511.1"/>
    </source>
</evidence>
<gene>
    <name evidence="1" type="ORF">B1207_01085</name>
</gene>
<dbReference type="EMBL" id="MVJN01000001">
    <property type="protein sequence ID" value="RAP38511.1"/>
    <property type="molecule type" value="Genomic_DNA"/>
</dbReference>
<dbReference type="RefSeq" id="WP_112218155.1">
    <property type="nucleotide sequence ID" value="NZ_MVJN01000001.1"/>
</dbReference>
<accession>A0A364LN86</accession>